<gene>
    <name evidence="3" type="ORF">J2S55_007090</name>
</gene>
<feature type="region of interest" description="Disordered" evidence="1">
    <location>
        <begin position="523"/>
        <end position="549"/>
    </location>
</feature>
<sequence length="549" mass="57827">MSDHAFSAPGSPLPPSAADAVLAGLTDNPLGETSPSIYDTGRVVTLTPWLPGLDGRLKFLLDSQRPDGVWGATGGYAVLPTLSATEALLTVLRRRDSSAVPPGRLAAAAGRGLSAIWGLTHRNDPARLPDVVAAELIAPALVAEVNAHLDRLSEEPITGLDAWGSGGRLPLPPGSDPSALARAREHLRVSGDVQAKLWYSLEVMGAAARGTRARPVDGALACSVSATAAWLGHPPIAEPASIAFLQATAAAYGGAVPGTFPLYGFERTWAIGALVRVGIDVRVPPSLIEDLEQSLAAGAVGGAPGLPPDADSTSAGFATLARLGRPRTPDCLWEFELDDHFCCWQGERTPSPTANAHVLEAFAEHIARNAGDSGRHRAAVRKIVRWLAGVQLENGSWADKWHASPYYATSHCSLALDLVADPGAERAVRRAVEWTLATQNADGSWGIWGGTSEETAYAIHVLLHTAPGRSDPRSGRAAARGREFLLSQDPERHPPLWHQKDLFAPAAVCRAVRLAALRLTDSHTAPTADAGKGPGHGSADHRRQMRAGR</sequence>
<comment type="caution">
    <text evidence="3">The sequence shown here is derived from an EMBL/GenBank/DDBJ whole genome shotgun (WGS) entry which is preliminary data.</text>
</comment>
<dbReference type="InterPro" id="IPR050148">
    <property type="entry name" value="Terpene_synthase-like"/>
</dbReference>
<reference evidence="3 4" key="1">
    <citation type="submission" date="2023-07" db="EMBL/GenBank/DDBJ databases">
        <title>Sequencing the genomes of 1000 actinobacteria strains.</title>
        <authorList>
            <person name="Klenk H.-P."/>
        </authorList>
    </citation>
    <scope>NUCLEOTIDE SEQUENCE [LARGE SCALE GENOMIC DNA]</scope>
    <source>
        <strain evidence="3 4">DSM 44109</strain>
    </source>
</reference>
<dbReference type="InterPro" id="IPR032696">
    <property type="entry name" value="SQ_cyclase_C"/>
</dbReference>
<dbReference type="Proteomes" id="UP001230426">
    <property type="component" value="Unassembled WGS sequence"/>
</dbReference>
<dbReference type="Pfam" id="PF13243">
    <property type="entry name" value="SQHop_cyclase_C"/>
    <property type="match status" value="1"/>
</dbReference>
<evidence type="ECO:0000313" key="4">
    <source>
        <dbReference type="Proteomes" id="UP001230426"/>
    </source>
</evidence>
<name>A0ABT9REZ3_9ACTN</name>
<dbReference type="PANTHER" id="PTHR31739:SF25">
    <property type="entry name" value="(E,E)-GERANYLLINALOOL SYNTHASE"/>
    <property type="match status" value="1"/>
</dbReference>
<evidence type="ECO:0000259" key="2">
    <source>
        <dbReference type="Pfam" id="PF13243"/>
    </source>
</evidence>
<dbReference type="Gene3D" id="1.50.10.160">
    <property type="match status" value="1"/>
</dbReference>
<dbReference type="Gene3D" id="1.50.10.20">
    <property type="match status" value="1"/>
</dbReference>
<proteinExistence type="predicted"/>
<dbReference type="RefSeq" id="WP_306869884.1">
    <property type="nucleotide sequence ID" value="NZ_JAUSRB010000002.1"/>
</dbReference>
<feature type="domain" description="Squalene cyclase C-terminal" evidence="2">
    <location>
        <begin position="355"/>
        <end position="454"/>
    </location>
</feature>
<dbReference type="PANTHER" id="PTHR31739">
    <property type="entry name" value="ENT-COPALYL DIPHOSPHATE SYNTHASE, CHLOROPLASTIC"/>
    <property type="match status" value="1"/>
</dbReference>
<evidence type="ECO:0000313" key="3">
    <source>
        <dbReference type="EMBL" id="MDP9867824.1"/>
    </source>
</evidence>
<dbReference type="EMBL" id="JAUSRB010000002">
    <property type="protein sequence ID" value="MDP9867824.1"/>
    <property type="molecule type" value="Genomic_DNA"/>
</dbReference>
<dbReference type="SUPFAM" id="SSF48239">
    <property type="entry name" value="Terpenoid cyclases/Protein prenyltransferases"/>
    <property type="match status" value="1"/>
</dbReference>
<evidence type="ECO:0000256" key="1">
    <source>
        <dbReference type="SAM" id="MobiDB-lite"/>
    </source>
</evidence>
<dbReference type="InterPro" id="IPR008930">
    <property type="entry name" value="Terpenoid_cyclase/PrenylTrfase"/>
</dbReference>
<protein>
    <recommendedName>
        <fullName evidence="2">Squalene cyclase C-terminal domain-containing protein</fullName>
    </recommendedName>
</protein>
<accession>A0ABT9REZ3</accession>
<keyword evidence="4" id="KW-1185">Reference proteome</keyword>
<organism evidence="3 4">
    <name type="scientific">Streptosporangium brasiliense</name>
    <dbReference type="NCBI Taxonomy" id="47480"/>
    <lineage>
        <taxon>Bacteria</taxon>
        <taxon>Bacillati</taxon>
        <taxon>Actinomycetota</taxon>
        <taxon>Actinomycetes</taxon>
        <taxon>Streptosporangiales</taxon>
        <taxon>Streptosporangiaceae</taxon>
        <taxon>Streptosporangium</taxon>
    </lineage>
</organism>